<name>A0A369M1R7_9ACTN</name>
<reference evidence="1 2" key="1">
    <citation type="journal article" date="2018" name="Elife">
        <title>Discovery and characterization of a prevalent human gut bacterial enzyme sufficient for the inactivation of a family of plant toxins.</title>
        <authorList>
            <person name="Koppel N."/>
            <person name="Bisanz J.E."/>
            <person name="Pandelia M.E."/>
            <person name="Turnbaugh P.J."/>
            <person name="Balskus E.P."/>
        </authorList>
    </citation>
    <scope>NUCLEOTIDE SEQUENCE [LARGE SCALE GENOMIC DNA]</scope>
    <source>
        <strain evidence="1 2">3C</strain>
    </source>
</reference>
<sequence>MLDSTWGDFEDACVCQSALKLKADAIVTRNQKDFEKSSIRVFDCEEFFDHLAEDKGLAYEEIAF</sequence>
<keyword evidence="2" id="KW-1185">Reference proteome</keyword>
<evidence type="ECO:0000313" key="1">
    <source>
        <dbReference type="EMBL" id="RDB64829.1"/>
    </source>
</evidence>
<accession>A0A369M1R7</accession>
<evidence type="ECO:0008006" key="3">
    <source>
        <dbReference type="Google" id="ProtNLM"/>
    </source>
</evidence>
<dbReference type="EMBL" id="PPTS01000005">
    <property type="protein sequence ID" value="RDB64829.1"/>
    <property type="molecule type" value="Genomic_DNA"/>
</dbReference>
<proteinExistence type="predicted"/>
<protein>
    <recommendedName>
        <fullName evidence="3">PIN domain-containing protein</fullName>
    </recommendedName>
</protein>
<comment type="caution">
    <text evidence="1">The sequence shown here is derived from an EMBL/GenBank/DDBJ whole genome shotgun (WGS) entry which is preliminary data.</text>
</comment>
<dbReference type="Proteomes" id="UP000254000">
    <property type="component" value="Unassembled WGS sequence"/>
</dbReference>
<evidence type="ECO:0000313" key="2">
    <source>
        <dbReference type="Proteomes" id="UP000254000"/>
    </source>
</evidence>
<dbReference type="AlphaFoldDB" id="A0A369M1R7"/>
<gene>
    <name evidence="1" type="ORF">C1877_08880</name>
</gene>
<organism evidence="1 2">
    <name type="scientific">Gordonibacter pamelaeae</name>
    <dbReference type="NCBI Taxonomy" id="471189"/>
    <lineage>
        <taxon>Bacteria</taxon>
        <taxon>Bacillati</taxon>
        <taxon>Actinomycetota</taxon>
        <taxon>Coriobacteriia</taxon>
        <taxon>Eggerthellales</taxon>
        <taxon>Eggerthellaceae</taxon>
        <taxon>Gordonibacter</taxon>
    </lineage>
</organism>